<evidence type="ECO:0000259" key="6">
    <source>
        <dbReference type="PROSITE" id="PS50011"/>
    </source>
</evidence>
<dbReference type="InterPro" id="IPR008271">
    <property type="entry name" value="Ser/Thr_kinase_AS"/>
</dbReference>
<dbReference type="SMART" id="SM00220">
    <property type="entry name" value="S_TKc"/>
    <property type="match status" value="1"/>
</dbReference>
<dbReference type="InterPro" id="IPR000719">
    <property type="entry name" value="Prot_kinase_dom"/>
</dbReference>
<dbReference type="EMBL" id="QEAP01000044">
    <property type="protein sequence ID" value="TPX76527.1"/>
    <property type="molecule type" value="Genomic_DNA"/>
</dbReference>
<evidence type="ECO:0000256" key="3">
    <source>
        <dbReference type="PROSITE-ProRule" id="PRU10141"/>
    </source>
</evidence>
<feature type="coiled-coil region" evidence="4">
    <location>
        <begin position="221"/>
        <end position="248"/>
    </location>
</feature>
<accession>A0A507FND5</accession>
<dbReference type="STRING" id="246404.A0A507FND5"/>
<evidence type="ECO:0000256" key="5">
    <source>
        <dbReference type="SAM" id="MobiDB-lite"/>
    </source>
</evidence>
<feature type="binding site" evidence="3">
    <location>
        <position position="329"/>
    </location>
    <ligand>
        <name>ATP</name>
        <dbReference type="ChEBI" id="CHEBI:30616"/>
    </ligand>
</feature>
<dbReference type="GO" id="GO:0004674">
    <property type="term" value="F:protein serine/threonine kinase activity"/>
    <property type="evidence" value="ECO:0007669"/>
    <property type="project" value="TreeGrafter"/>
</dbReference>
<gene>
    <name evidence="7" type="ORF">CcCBS67573_g02190</name>
</gene>
<keyword evidence="4" id="KW-0175">Coiled coil</keyword>
<keyword evidence="2 3" id="KW-0067">ATP-binding</keyword>
<evidence type="ECO:0000313" key="7">
    <source>
        <dbReference type="EMBL" id="TPX76527.1"/>
    </source>
</evidence>
<dbReference type="Gene3D" id="1.10.510.10">
    <property type="entry name" value="Transferase(Phosphotransferase) domain 1"/>
    <property type="match status" value="1"/>
</dbReference>
<feature type="compositionally biased region" description="Basic and acidic residues" evidence="5">
    <location>
        <begin position="164"/>
        <end position="177"/>
    </location>
</feature>
<dbReference type="Pfam" id="PF00069">
    <property type="entry name" value="Pkinase"/>
    <property type="match status" value="1"/>
</dbReference>
<evidence type="ECO:0000256" key="2">
    <source>
        <dbReference type="ARBA" id="ARBA00022840"/>
    </source>
</evidence>
<sequence>MSWFVAKNTNIPAIPEQLPLDKVRTVLRASANASGNGSMLEYVPCTLGRIAPTKRPTSAFEQRQVERPLGGTAFIARIDSGDPAQGLGDDGWAWTDQETLTPHPMPDGSRLHEWTRIASKDAAVVRKRYSLSTAPLIHLVHYISAENMAAKVKTDSLKTSNAKGSDHVSKKQKKSDDGEYWGFEDQSIPTLVCLARYKRNHDLMQELLTPGPLAPKEKFESKTTVEDIRRLEAEIHALEEQNKKLLNTASDLFALPTPTSPLQSPSMLSSPPHVSTLTLDVNVKETREANVTGAMLNGQFVLGKVLGRGSFGTVHEATDIVANRTVAIKEMDAKKLRRTKALASFKPGNGTGGMPMRGGGVFRGAVGRRPPPGSTPPITTPPIVQDTPKQDPIDLVRGEIAIMKKLQHPNIEVIYMVYELMEKGVIMDIGMDTTAEAFPEEKARFYFRQIILAIEYLHEHDIAHRDIKPDNLLVSKDNILKVVDFGVSEIFGTQGNDKSNKSEGSPAFFSPELCMPNHGNISARAVDVWAIGVTLYCLVTGHLPFTGNSIINLYEEVKNSSPDLSSPTMSPELVDLLSHLLDKNPTTRITVDKIRNHPWLTVNGKEPLLPSKSENCRKMVTEITSEDMAAAVSTFNPVWTVMRAVQKFKTRLTPTGSRAGSKDELAGSVSSSSQLAGSLTTSQRSLSRESFVGQASSLVGSLLSLSGMSRSVSTGNGMEGSSASSGGIKTAPGETVGDVMNIDKTIDSLATSKSTPQ</sequence>
<feature type="region of interest" description="Disordered" evidence="5">
    <location>
        <begin position="157"/>
        <end position="178"/>
    </location>
</feature>
<dbReference type="InterPro" id="IPR011009">
    <property type="entry name" value="Kinase-like_dom_sf"/>
</dbReference>
<feature type="compositionally biased region" description="Low complexity" evidence="5">
    <location>
        <begin position="666"/>
        <end position="683"/>
    </location>
</feature>
<dbReference type="InterPro" id="IPR017441">
    <property type="entry name" value="Protein_kinase_ATP_BS"/>
</dbReference>
<keyword evidence="1 3" id="KW-0547">Nucleotide-binding</keyword>
<dbReference type="PANTHER" id="PTHR24346:SF77">
    <property type="entry name" value="SERINE THREONINE PROTEIN KINASE"/>
    <property type="match status" value="1"/>
</dbReference>
<dbReference type="OrthoDB" id="68483at2759"/>
<dbReference type="PANTHER" id="PTHR24346">
    <property type="entry name" value="MAP/MICROTUBULE AFFINITY-REGULATING KINASE"/>
    <property type="match status" value="1"/>
</dbReference>
<reference evidence="7 8" key="1">
    <citation type="journal article" date="2019" name="Sci. Rep.">
        <title>Comparative genomics of chytrid fungi reveal insights into the obligate biotrophic and pathogenic lifestyle of Synchytrium endobioticum.</title>
        <authorList>
            <person name="van de Vossenberg B.T.L.H."/>
            <person name="Warris S."/>
            <person name="Nguyen H.D.T."/>
            <person name="van Gent-Pelzer M.P.E."/>
            <person name="Joly D.L."/>
            <person name="van de Geest H.C."/>
            <person name="Bonants P.J.M."/>
            <person name="Smith D.S."/>
            <person name="Levesque C.A."/>
            <person name="van der Lee T.A.J."/>
        </authorList>
    </citation>
    <scope>NUCLEOTIDE SEQUENCE [LARGE SCALE GENOMIC DNA]</scope>
    <source>
        <strain evidence="7 8">CBS 675.73</strain>
    </source>
</reference>
<dbReference type="Gene3D" id="3.30.200.20">
    <property type="entry name" value="Phosphorylase Kinase, domain 1"/>
    <property type="match status" value="1"/>
</dbReference>
<keyword evidence="8" id="KW-1185">Reference proteome</keyword>
<feature type="region of interest" description="Disordered" evidence="5">
    <location>
        <begin position="711"/>
        <end position="740"/>
    </location>
</feature>
<evidence type="ECO:0000313" key="8">
    <source>
        <dbReference type="Proteomes" id="UP000320333"/>
    </source>
</evidence>
<dbReference type="AlphaFoldDB" id="A0A507FND5"/>
<dbReference type="PROSITE" id="PS50011">
    <property type="entry name" value="PROTEIN_KINASE_DOM"/>
    <property type="match status" value="1"/>
</dbReference>
<organism evidence="7 8">
    <name type="scientific">Chytriomyces confervae</name>
    <dbReference type="NCBI Taxonomy" id="246404"/>
    <lineage>
        <taxon>Eukaryota</taxon>
        <taxon>Fungi</taxon>
        <taxon>Fungi incertae sedis</taxon>
        <taxon>Chytridiomycota</taxon>
        <taxon>Chytridiomycota incertae sedis</taxon>
        <taxon>Chytridiomycetes</taxon>
        <taxon>Chytridiales</taxon>
        <taxon>Chytriomycetaceae</taxon>
        <taxon>Chytriomyces</taxon>
    </lineage>
</organism>
<name>A0A507FND5_9FUNG</name>
<dbReference type="GO" id="GO:0035556">
    <property type="term" value="P:intracellular signal transduction"/>
    <property type="evidence" value="ECO:0007669"/>
    <property type="project" value="TreeGrafter"/>
</dbReference>
<evidence type="ECO:0000256" key="1">
    <source>
        <dbReference type="ARBA" id="ARBA00022741"/>
    </source>
</evidence>
<dbReference type="GO" id="GO:0005524">
    <property type="term" value="F:ATP binding"/>
    <property type="evidence" value="ECO:0007669"/>
    <property type="project" value="UniProtKB-UniRule"/>
</dbReference>
<feature type="domain" description="Protein kinase" evidence="6">
    <location>
        <begin position="300"/>
        <end position="600"/>
    </location>
</feature>
<feature type="region of interest" description="Disordered" evidence="5">
    <location>
        <begin position="653"/>
        <end position="687"/>
    </location>
</feature>
<dbReference type="PROSITE" id="PS00108">
    <property type="entry name" value="PROTEIN_KINASE_ST"/>
    <property type="match status" value="1"/>
</dbReference>
<feature type="compositionally biased region" description="Pro residues" evidence="5">
    <location>
        <begin position="369"/>
        <end position="380"/>
    </location>
</feature>
<dbReference type="Proteomes" id="UP000320333">
    <property type="component" value="Unassembled WGS sequence"/>
</dbReference>
<feature type="compositionally biased region" description="Polar residues" evidence="5">
    <location>
        <begin position="714"/>
        <end position="727"/>
    </location>
</feature>
<dbReference type="CDD" id="cd14008">
    <property type="entry name" value="STKc_LKB1_CaMKK"/>
    <property type="match status" value="1"/>
</dbReference>
<proteinExistence type="predicted"/>
<dbReference type="SUPFAM" id="SSF56112">
    <property type="entry name" value="Protein kinase-like (PK-like)"/>
    <property type="match status" value="1"/>
</dbReference>
<dbReference type="GO" id="GO:0005737">
    <property type="term" value="C:cytoplasm"/>
    <property type="evidence" value="ECO:0007669"/>
    <property type="project" value="TreeGrafter"/>
</dbReference>
<feature type="region of interest" description="Disordered" evidence="5">
    <location>
        <begin position="368"/>
        <end position="390"/>
    </location>
</feature>
<comment type="caution">
    <text evidence="7">The sequence shown here is derived from an EMBL/GenBank/DDBJ whole genome shotgun (WGS) entry which is preliminary data.</text>
</comment>
<dbReference type="PROSITE" id="PS00107">
    <property type="entry name" value="PROTEIN_KINASE_ATP"/>
    <property type="match status" value="1"/>
</dbReference>
<protein>
    <recommendedName>
        <fullName evidence="6">Protein kinase domain-containing protein</fullName>
    </recommendedName>
</protein>
<evidence type="ECO:0000256" key="4">
    <source>
        <dbReference type="SAM" id="Coils"/>
    </source>
</evidence>